<evidence type="ECO:0000256" key="6">
    <source>
        <dbReference type="ARBA" id="ARBA00023125"/>
    </source>
</evidence>
<dbReference type="Pfam" id="PF02742">
    <property type="entry name" value="Fe_dep_repr_C"/>
    <property type="match status" value="1"/>
</dbReference>
<evidence type="ECO:0000256" key="2">
    <source>
        <dbReference type="ARBA" id="ARBA00007871"/>
    </source>
</evidence>
<evidence type="ECO:0000256" key="3">
    <source>
        <dbReference type="ARBA" id="ARBA00011738"/>
    </source>
</evidence>
<evidence type="ECO:0000256" key="4">
    <source>
        <dbReference type="ARBA" id="ARBA00023004"/>
    </source>
</evidence>
<dbReference type="InterPro" id="IPR008988">
    <property type="entry name" value="Transcriptional_repressor_C"/>
</dbReference>
<dbReference type="SUPFAM" id="SSF46785">
    <property type="entry name" value="Winged helix' DNA-binding domain"/>
    <property type="match status" value="1"/>
</dbReference>
<dbReference type="InterPro" id="IPR001367">
    <property type="entry name" value="Fe_dep_repressor"/>
</dbReference>
<dbReference type="Pfam" id="PF04023">
    <property type="entry name" value="FeoA"/>
    <property type="match status" value="1"/>
</dbReference>
<dbReference type="Proteomes" id="UP001268864">
    <property type="component" value="Unassembled WGS sequence"/>
</dbReference>
<keyword evidence="7" id="KW-0804">Transcription</keyword>
<dbReference type="InterPro" id="IPR036390">
    <property type="entry name" value="WH_DNA-bd_sf"/>
</dbReference>
<dbReference type="Pfam" id="PF01325">
    <property type="entry name" value="Fe_dep_repress"/>
    <property type="match status" value="1"/>
</dbReference>
<evidence type="ECO:0000256" key="1">
    <source>
        <dbReference type="ARBA" id="ARBA00004496"/>
    </source>
</evidence>
<dbReference type="Gene3D" id="2.30.30.90">
    <property type="match status" value="1"/>
</dbReference>
<sequence length="228" mass="25218">MLSAVMEDYLKAIYVLQAAADGNVKTSDIATQLDVKPPTVTSMLKKLAEKNLVNHEAYQGVEVTPTGESVALEVIRHHRLLEAYLTEELGYDWSEVHDEADRLEHHVSETFIDRLATRLDEPQVDPHGDPIPSTDLDPVEDPSGTALIDFSVDETVIIQRVRNQDPEILRYLEANGIKPGTRVTIKEITPIGMISVQPHSCETTVSLPTSVARSIWAQQTDEASTSVP</sequence>
<comment type="caution">
    <text evidence="9">The sequence shown here is derived from an EMBL/GenBank/DDBJ whole genome shotgun (WGS) entry which is preliminary data.</text>
</comment>
<dbReference type="InterPro" id="IPR036421">
    <property type="entry name" value="Fe_dep_repressor_sf"/>
</dbReference>
<evidence type="ECO:0000313" key="10">
    <source>
        <dbReference type="Proteomes" id="UP001268864"/>
    </source>
</evidence>
<keyword evidence="5" id="KW-0805">Transcription regulation</keyword>
<dbReference type="PANTHER" id="PTHR33238:SF7">
    <property type="entry name" value="IRON-DEPENDENT TRANSCRIPTIONAL REGULATOR"/>
    <property type="match status" value="1"/>
</dbReference>
<reference evidence="9 10" key="1">
    <citation type="submission" date="2022-06" db="EMBL/GenBank/DDBJ databases">
        <title>Halomicroarcula sp. a new haloarchaeum isolate from saline soil.</title>
        <authorList>
            <person name="Strakova D."/>
            <person name="Galisteo C."/>
            <person name="Sanchez-Porro C."/>
            <person name="Ventosa A."/>
        </authorList>
    </citation>
    <scope>NUCLEOTIDE SEQUENCE [LARGE SCALE GENOMIC DNA]</scope>
    <source>
        <strain evidence="9 10">S3CR25-11</strain>
    </source>
</reference>
<dbReference type="PANTHER" id="PTHR33238">
    <property type="entry name" value="IRON (METAL) DEPENDENT REPRESSOR, DTXR FAMILY"/>
    <property type="match status" value="1"/>
</dbReference>
<dbReference type="SMART" id="SM00529">
    <property type="entry name" value="HTH_DTXR"/>
    <property type="match status" value="1"/>
</dbReference>
<dbReference type="InterPro" id="IPR038157">
    <property type="entry name" value="FeoA_core_dom"/>
</dbReference>
<dbReference type="SMART" id="SM00899">
    <property type="entry name" value="FeoA"/>
    <property type="match status" value="1"/>
</dbReference>
<dbReference type="Gene3D" id="1.10.10.10">
    <property type="entry name" value="Winged helix-like DNA-binding domain superfamily/Winged helix DNA-binding domain"/>
    <property type="match status" value="1"/>
</dbReference>
<keyword evidence="6" id="KW-0238">DNA-binding</keyword>
<keyword evidence="10" id="KW-1185">Reference proteome</keyword>
<dbReference type="EMBL" id="JAMQOS010000006">
    <property type="protein sequence ID" value="MDS0283763.1"/>
    <property type="molecule type" value="Genomic_DNA"/>
</dbReference>
<dbReference type="InterPro" id="IPR036388">
    <property type="entry name" value="WH-like_DNA-bd_sf"/>
</dbReference>
<comment type="similarity">
    <text evidence="2">Belongs to the DtxR/MntR family.</text>
</comment>
<dbReference type="InterPro" id="IPR050536">
    <property type="entry name" value="DtxR_MntR_Metal-Reg"/>
</dbReference>
<dbReference type="InterPro" id="IPR007167">
    <property type="entry name" value="Fe-transptr_FeoA-like"/>
</dbReference>
<organism evidence="9 10">
    <name type="scientific">Haloarcula onubensis</name>
    <dbReference type="NCBI Taxonomy" id="2950539"/>
    <lineage>
        <taxon>Archaea</taxon>
        <taxon>Methanobacteriati</taxon>
        <taxon>Methanobacteriota</taxon>
        <taxon>Stenosarchaea group</taxon>
        <taxon>Halobacteria</taxon>
        <taxon>Halobacteriales</taxon>
        <taxon>Haloarculaceae</taxon>
        <taxon>Haloarcula</taxon>
    </lineage>
</organism>
<name>A0ABU2FSL8_9EURY</name>
<feature type="domain" description="HTH dtxR-type" evidence="8">
    <location>
        <begin position="1"/>
        <end position="64"/>
    </location>
</feature>
<gene>
    <name evidence="9" type="ORF">NDI86_16715</name>
</gene>
<protein>
    <submittedName>
        <fullName evidence="9">Metal-dependent transcriptional regulator</fullName>
    </submittedName>
</protein>
<dbReference type="PROSITE" id="PS50944">
    <property type="entry name" value="HTH_DTXR"/>
    <property type="match status" value="1"/>
</dbReference>
<dbReference type="SUPFAM" id="SSF47979">
    <property type="entry name" value="Iron-dependent repressor protein, dimerization domain"/>
    <property type="match status" value="1"/>
</dbReference>
<accession>A0ABU2FSL8</accession>
<proteinExistence type="inferred from homology"/>
<evidence type="ECO:0000256" key="7">
    <source>
        <dbReference type="ARBA" id="ARBA00023163"/>
    </source>
</evidence>
<dbReference type="InterPro" id="IPR022689">
    <property type="entry name" value="Iron_dep_repressor"/>
</dbReference>
<dbReference type="SUPFAM" id="SSF50037">
    <property type="entry name" value="C-terminal domain of transcriptional repressors"/>
    <property type="match status" value="1"/>
</dbReference>
<dbReference type="InterPro" id="IPR022687">
    <property type="entry name" value="HTH_DTXR"/>
</dbReference>
<keyword evidence="4" id="KW-0408">Iron</keyword>
<comment type="subcellular location">
    <subcellularLocation>
        <location evidence="1">Cytoplasm</location>
    </subcellularLocation>
</comment>
<comment type="subunit">
    <text evidence="3">Homodimer.</text>
</comment>
<evidence type="ECO:0000256" key="5">
    <source>
        <dbReference type="ARBA" id="ARBA00023015"/>
    </source>
</evidence>
<evidence type="ECO:0000259" key="8">
    <source>
        <dbReference type="PROSITE" id="PS50944"/>
    </source>
</evidence>
<evidence type="ECO:0000313" key="9">
    <source>
        <dbReference type="EMBL" id="MDS0283763.1"/>
    </source>
</evidence>
<dbReference type="Gene3D" id="1.10.60.10">
    <property type="entry name" value="Iron dependent repressor, metal binding and dimerisation domain"/>
    <property type="match status" value="1"/>
</dbReference>